<evidence type="ECO:0000313" key="3">
    <source>
        <dbReference type="Proteomes" id="UP000075787"/>
    </source>
</evidence>
<organism evidence="2 3">
    <name type="scientific">Tistrella mobilis</name>
    <dbReference type="NCBI Taxonomy" id="171437"/>
    <lineage>
        <taxon>Bacteria</taxon>
        <taxon>Pseudomonadati</taxon>
        <taxon>Pseudomonadota</taxon>
        <taxon>Alphaproteobacteria</taxon>
        <taxon>Geminicoccales</taxon>
        <taxon>Geminicoccaceae</taxon>
        <taxon>Tistrella</taxon>
    </lineage>
</organism>
<dbReference type="SUPFAM" id="SSF89372">
    <property type="entry name" value="Fucose-specific lectin"/>
    <property type="match status" value="1"/>
</dbReference>
<sequence>MAVGSAAQVAAFSNPAAAGMAGNLQTEALLIALPTSGNATLSYAARSTTTATGWAISELSGLSTQAIQEVVAGTNLMGSSDCGIFGFYSDGASFQVIQLGSDGSWGAPVSLYGNPVTGLGVTYDALGNLYAYAFDATSGDLIMASWDVDSSAWTSFTSPLADAPSDASSAMVVSTAGVWSLALVSSEGGGTIYSGGLGATADNTYTIGALATSPTVQATAVGFAFWQADGNPAFVVAGSDGGVYLVVGTSSQSVTQTQFSATQPLQAAIGQVMTVDGTETMNVYGLAGDGSVWSLHTSATGSWLPWIPINTGISSITGDLNPAAGQTLFMVSDAGQVQVWTFDPVSGNWRSTTLQAATTTLYEATRYHLQFTVYDQNQNLVPGLPVYLAVGATSGSADVTVGGIGYTIQAGASPGTAFTTDTTGRLTVMMMVTSSLAAPEFVLNYGLTTIGSAQPNAAINSYLSGSGTLNPSNPGGALPTFDSAGNTLQGATLGGSPLSPAVQNNATLAGVAATSIRNMATVTPSASTNSLEARRQGGFAVSLRGDRPAFHSFATNDELQAHLAGIRGAQSLGIFSGIGDFAGDVFSGIEQGVIAIENAVVDVANGILSFTATIGNAINQAIDVVISTVEDVARALAGIFQAIETAIEDVIQWLKALFDFTDIWATKTVIEAGIQQGLSTMSQLLSKIESGVNTWFKDEEAAVRTAFQNLKATFGAATLSSSSGGLYAPTSQSTVSVGSNLTTGDFSNNAHMNWLHNSVSANPAVSVPSPGSSQTGGVTSAFTSVGAKFESQGSAFSDSQSAFLSNAKQQFTSISSVADLMIVDLLTLVEDLIIDALQLADDLFDDFIDLFQALLSAIEDALMAAIGDDALQALWNWVATMGGQSSDTLCLASLISLLLAFPVTIAWKLVNGASSSPFPTSSPAPWPVPGWPTPSGSGGGQSLEAAQSPSDLIVIASYVNLAVSPARIACMILGPSSPRWVSGISLIGTITQFCLCGSGQTALEMVEAIAADVERYVPLIDLLFSAVSLVAACYYSGGSSGGAGGAGGGAGAGGGGSSRYFSLIRGGLGIWGAISLGLNIKYIIDNSPSEGVDVVRIAWPIPNILNLSTMNWPEGGFASFSVLDTIIVGINSAIYVAVPLISAKDGFD</sequence>
<accession>A0A161R3D7</accession>
<feature type="compositionally biased region" description="Pro residues" evidence="1">
    <location>
        <begin position="921"/>
        <end position="932"/>
    </location>
</feature>
<reference evidence="2 3" key="1">
    <citation type="submission" date="2015-12" db="EMBL/GenBank/DDBJ databases">
        <title>Genome sequence of Tistrella mobilis MCCC 1A02139.</title>
        <authorList>
            <person name="Lu L."/>
            <person name="Lai Q."/>
            <person name="Shao Z."/>
            <person name="Qian P."/>
        </authorList>
    </citation>
    <scope>NUCLEOTIDE SEQUENCE [LARGE SCALE GENOMIC DNA]</scope>
    <source>
        <strain evidence="2 3">MCCC 1A02139</strain>
    </source>
</reference>
<evidence type="ECO:0000256" key="1">
    <source>
        <dbReference type="SAM" id="MobiDB-lite"/>
    </source>
</evidence>
<feature type="region of interest" description="Disordered" evidence="1">
    <location>
        <begin position="921"/>
        <end position="944"/>
    </location>
</feature>
<dbReference type="AlphaFoldDB" id="A0A161R3D7"/>
<dbReference type="EMBL" id="LPZR01000157">
    <property type="protein sequence ID" value="KYO52329.1"/>
    <property type="molecule type" value="Genomic_DNA"/>
</dbReference>
<evidence type="ECO:0000313" key="2">
    <source>
        <dbReference type="EMBL" id="KYO52329.1"/>
    </source>
</evidence>
<proteinExistence type="predicted"/>
<protein>
    <submittedName>
        <fullName evidence="2">Uncharacterized protein</fullName>
    </submittedName>
</protein>
<dbReference type="Proteomes" id="UP000075787">
    <property type="component" value="Unassembled WGS sequence"/>
</dbReference>
<gene>
    <name evidence="2" type="ORF">AUP44_00850</name>
</gene>
<name>A0A161R3D7_9PROT</name>
<comment type="caution">
    <text evidence="2">The sequence shown here is derived from an EMBL/GenBank/DDBJ whole genome shotgun (WGS) entry which is preliminary data.</text>
</comment>